<proteinExistence type="predicted"/>
<evidence type="ECO:0000313" key="2">
    <source>
        <dbReference type="Proteomes" id="UP000218334"/>
    </source>
</evidence>
<protein>
    <submittedName>
        <fullName evidence="1">Uncharacterized protein</fullName>
    </submittedName>
</protein>
<evidence type="ECO:0000313" key="1">
    <source>
        <dbReference type="EMBL" id="PBK60769.1"/>
    </source>
</evidence>
<name>A0A2H3APN5_9AGAR</name>
<dbReference type="EMBL" id="KZ293482">
    <property type="protein sequence ID" value="PBK60769.1"/>
    <property type="molecule type" value="Genomic_DNA"/>
</dbReference>
<sequence length="201" mass="22023">MRPLCDRGNCLSTLNQLLKEINIVKLVIHESEISMACSGDSTAILQKRIAELLQPPLGLPSIQSSHFGGLQYNDVTTDAQGHHIEGSATLFLRAPGAGHRPTRCAEQRSATSLPEMLLICLHGRYPCPIHCNCQLRRPVQGRRGLVQFWSSATSDLGAFYYHATQSRTKPAGTAEKLLGQYLEFVSCLCFCSVLAVTGRLT</sequence>
<gene>
    <name evidence="1" type="ORF">ARMSODRAFT_965650</name>
</gene>
<organism evidence="1 2">
    <name type="scientific">Armillaria solidipes</name>
    <dbReference type="NCBI Taxonomy" id="1076256"/>
    <lineage>
        <taxon>Eukaryota</taxon>
        <taxon>Fungi</taxon>
        <taxon>Dikarya</taxon>
        <taxon>Basidiomycota</taxon>
        <taxon>Agaricomycotina</taxon>
        <taxon>Agaricomycetes</taxon>
        <taxon>Agaricomycetidae</taxon>
        <taxon>Agaricales</taxon>
        <taxon>Marasmiineae</taxon>
        <taxon>Physalacriaceae</taxon>
        <taxon>Armillaria</taxon>
    </lineage>
</organism>
<reference evidence="2" key="1">
    <citation type="journal article" date="2017" name="Nat. Ecol. Evol.">
        <title>Genome expansion and lineage-specific genetic innovations in the forest pathogenic fungi Armillaria.</title>
        <authorList>
            <person name="Sipos G."/>
            <person name="Prasanna A.N."/>
            <person name="Walter M.C."/>
            <person name="O'Connor E."/>
            <person name="Balint B."/>
            <person name="Krizsan K."/>
            <person name="Kiss B."/>
            <person name="Hess J."/>
            <person name="Varga T."/>
            <person name="Slot J."/>
            <person name="Riley R."/>
            <person name="Boka B."/>
            <person name="Rigling D."/>
            <person name="Barry K."/>
            <person name="Lee J."/>
            <person name="Mihaltcheva S."/>
            <person name="LaButti K."/>
            <person name="Lipzen A."/>
            <person name="Waldron R."/>
            <person name="Moloney N.M."/>
            <person name="Sperisen C."/>
            <person name="Kredics L."/>
            <person name="Vagvoelgyi C."/>
            <person name="Patrignani A."/>
            <person name="Fitzpatrick D."/>
            <person name="Nagy I."/>
            <person name="Doyle S."/>
            <person name="Anderson J.B."/>
            <person name="Grigoriev I.V."/>
            <person name="Gueldener U."/>
            <person name="Muensterkoetter M."/>
            <person name="Nagy L.G."/>
        </authorList>
    </citation>
    <scope>NUCLEOTIDE SEQUENCE [LARGE SCALE GENOMIC DNA]</scope>
    <source>
        <strain evidence="2">28-4</strain>
    </source>
</reference>
<dbReference type="AlphaFoldDB" id="A0A2H3APN5"/>
<keyword evidence="2" id="KW-1185">Reference proteome</keyword>
<accession>A0A2H3APN5</accession>
<dbReference type="Proteomes" id="UP000218334">
    <property type="component" value="Unassembled WGS sequence"/>
</dbReference>